<protein>
    <submittedName>
        <fullName evidence="1">Uncharacterized protein</fullName>
    </submittedName>
</protein>
<dbReference type="EMBL" id="OKRB01000046">
    <property type="protein sequence ID" value="SPE18225.1"/>
    <property type="molecule type" value="Genomic_DNA"/>
</dbReference>
<reference evidence="2" key="1">
    <citation type="submission" date="2018-02" db="EMBL/GenBank/DDBJ databases">
        <authorList>
            <person name="Hausmann B."/>
        </authorList>
    </citation>
    <scope>NUCLEOTIDE SEQUENCE [LARGE SCALE GENOMIC DNA]</scope>
    <source>
        <strain evidence="2">Peat soil MAG SbA5</strain>
    </source>
</reference>
<dbReference type="Proteomes" id="UP000239735">
    <property type="component" value="Unassembled WGS sequence"/>
</dbReference>
<accession>A0A2N9L5K0</accession>
<name>A0A2N9L5K0_9BACT</name>
<sequence length="81" mass="8316">MDRGPDQAGRGCGIIAGTALNLSEGPGMLPGLFTFHSQPPVGEIKSSLGPKWIFAALLCVPPGIIAQTVTPSGTEGDLSRR</sequence>
<proteinExistence type="predicted"/>
<gene>
    <name evidence="1" type="ORF">SBA5_140092</name>
</gene>
<dbReference type="AlphaFoldDB" id="A0A2N9L5K0"/>
<evidence type="ECO:0000313" key="2">
    <source>
        <dbReference type="Proteomes" id="UP000239735"/>
    </source>
</evidence>
<evidence type="ECO:0000313" key="1">
    <source>
        <dbReference type="EMBL" id="SPE18225.1"/>
    </source>
</evidence>
<organism evidence="1 2">
    <name type="scientific">Candidatus Sulfuritelmatomonas gaucii</name>
    <dbReference type="NCBI Taxonomy" id="2043161"/>
    <lineage>
        <taxon>Bacteria</taxon>
        <taxon>Pseudomonadati</taxon>
        <taxon>Acidobacteriota</taxon>
        <taxon>Terriglobia</taxon>
        <taxon>Terriglobales</taxon>
        <taxon>Acidobacteriaceae</taxon>
        <taxon>Candidatus Sulfuritelmatomonas</taxon>
    </lineage>
</organism>